<dbReference type="Pfam" id="PF01557">
    <property type="entry name" value="FAA_hydrolase"/>
    <property type="match status" value="1"/>
</dbReference>
<dbReference type="FunFam" id="3.90.850.10:FF:000003">
    <property type="entry name" value="Fumarylacetoacetate hydrolase domain-containing 1"/>
    <property type="match status" value="1"/>
</dbReference>
<evidence type="ECO:0000313" key="5">
    <source>
        <dbReference type="Proteomes" id="UP000235392"/>
    </source>
</evidence>
<accession>A0A2N5VBU1</accession>
<dbReference type="PANTHER" id="PTHR11820:SF7">
    <property type="entry name" value="ACYLPYRUVASE FAHD1, MITOCHONDRIAL"/>
    <property type="match status" value="1"/>
</dbReference>
<dbReference type="InterPro" id="IPR036663">
    <property type="entry name" value="Fumarylacetoacetase_C_sf"/>
</dbReference>
<feature type="domain" description="Fumarylacetoacetase-like C-terminal" evidence="3">
    <location>
        <begin position="122"/>
        <end position="309"/>
    </location>
</feature>
<dbReference type="PANTHER" id="PTHR11820">
    <property type="entry name" value="ACYLPYRUVASE"/>
    <property type="match status" value="1"/>
</dbReference>
<reference evidence="4 5" key="1">
    <citation type="submission" date="2017-11" db="EMBL/GenBank/DDBJ databases">
        <title>De novo assembly and phasing of dikaryotic genomes from two isolates of Puccinia coronata f. sp. avenae, the causal agent of oat crown rust.</title>
        <authorList>
            <person name="Miller M.E."/>
            <person name="Zhang Y."/>
            <person name="Omidvar V."/>
            <person name="Sperschneider J."/>
            <person name="Schwessinger B."/>
            <person name="Raley C."/>
            <person name="Palmer J.M."/>
            <person name="Garnica D."/>
            <person name="Upadhyaya N."/>
            <person name="Rathjen J."/>
            <person name="Taylor J.M."/>
            <person name="Park R.F."/>
            <person name="Dodds P.N."/>
            <person name="Hirsch C.D."/>
            <person name="Kianian S.F."/>
            <person name="Figueroa M."/>
        </authorList>
    </citation>
    <scope>NUCLEOTIDE SEQUENCE [LARGE SCALE GENOMIC DNA]</scope>
    <source>
        <strain evidence="4">12SD80</strain>
    </source>
</reference>
<protein>
    <recommendedName>
        <fullName evidence="3">Fumarylacetoacetase-like C-terminal domain-containing protein</fullName>
    </recommendedName>
</protein>
<dbReference type="SUPFAM" id="SSF56529">
    <property type="entry name" value="FAH"/>
    <property type="match status" value="1"/>
</dbReference>
<comment type="caution">
    <text evidence="4">The sequence shown here is derived from an EMBL/GenBank/DDBJ whole genome shotgun (WGS) entry which is preliminary data.</text>
</comment>
<dbReference type="AlphaFoldDB" id="A0A2N5VBU1"/>
<dbReference type="EMBL" id="PGCI01000031">
    <property type="protein sequence ID" value="PLW47468.1"/>
    <property type="molecule type" value="Genomic_DNA"/>
</dbReference>
<dbReference type="GO" id="GO:0019752">
    <property type="term" value="P:carboxylic acid metabolic process"/>
    <property type="evidence" value="ECO:0007669"/>
    <property type="project" value="UniProtKB-ARBA"/>
</dbReference>
<proteinExistence type="inferred from homology"/>
<dbReference type="Gene3D" id="3.90.850.10">
    <property type="entry name" value="Fumarylacetoacetase-like, C-terminal domain"/>
    <property type="match status" value="1"/>
</dbReference>
<sequence length="342" mass="38436">MYHESVFRKLLFNSTPLCFLISLESAQVWRQTLVHRGCFEFGKKLLGCFATQRTQWKGFPRTRVCIPPDCAFRWLIPAATGPGPLGRADRTERFGLRADSLTRDWNCFTSMIHPPTTTETVDNSNYLDHVKELNNQAPSKPFFFLKPTTSYITRGQKIEIPAGINCHHEVELGVIIGNKCRSVVAQNAMKYVAGYTVAIDLTARNLQEDVKRKQLPWASVKGFDTFCPVGKFIQAQDIVDPHQLSIWLKLNGQLKQHSSTGNMIYKIPELISYCSGIMTLEEGDLILTGTPAGVSSISPGDEVEIGLEQKTQGHESQIKVMDQIKFSAIQRPDGLTYDQLRV</sequence>
<keyword evidence="2" id="KW-0479">Metal-binding</keyword>
<dbReference type="GO" id="GO:0046872">
    <property type="term" value="F:metal ion binding"/>
    <property type="evidence" value="ECO:0007669"/>
    <property type="project" value="UniProtKB-KW"/>
</dbReference>
<dbReference type="Proteomes" id="UP000235392">
    <property type="component" value="Unassembled WGS sequence"/>
</dbReference>
<evidence type="ECO:0000256" key="1">
    <source>
        <dbReference type="ARBA" id="ARBA00010211"/>
    </source>
</evidence>
<dbReference type="InterPro" id="IPR011234">
    <property type="entry name" value="Fumarylacetoacetase-like_C"/>
</dbReference>
<gene>
    <name evidence="4" type="ORF">PCASD_04385</name>
</gene>
<comment type="similarity">
    <text evidence="1">Belongs to the FAH family.</text>
</comment>
<dbReference type="GO" id="GO:0005739">
    <property type="term" value="C:mitochondrion"/>
    <property type="evidence" value="ECO:0007669"/>
    <property type="project" value="TreeGrafter"/>
</dbReference>
<evidence type="ECO:0000313" key="4">
    <source>
        <dbReference type="EMBL" id="PLW47468.1"/>
    </source>
</evidence>
<name>A0A2N5VBU1_9BASI</name>
<evidence type="ECO:0000259" key="3">
    <source>
        <dbReference type="Pfam" id="PF01557"/>
    </source>
</evidence>
<evidence type="ECO:0000256" key="2">
    <source>
        <dbReference type="ARBA" id="ARBA00022723"/>
    </source>
</evidence>
<dbReference type="GO" id="GO:0018773">
    <property type="term" value="F:acetylpyruvate hydrolase activity"/>
    <property type="evidence" value="ECO:0007669"/>
    <property type="project" value="TreeGrafter"/>
</dbReference>
<organism evidence="4 5">
    <name type="scientific">Puccinia coronata f. sp. avenae</name>
    <dbReference type="NCBI Taxonomy" id="200324"/>
    <lineage>
        <taxon>Eukaryota</taxon>
        <taxon>Fungi</taxon>
        <taxon>Dikarya</taxon>
        <taxon>Basidiomycota</taxon>
        <taxon>Pucciniomycotina</taxon>
        <taxon>Pucciniomycetes</taxon>
        <taxon>Pucciniales</taxon>
        <taxon>Pucciniaceae</taxon>
        <taxon>Puccinia</taxon>
    </lineage>
</organism>